<evidence type="ECO:0000256" key="3">
    <source>
        <dbReference type="SAM" id="MobiDB-lite"/>
    </source>
</evidence>
<dbReference type="PANTHER" id="PTHR43520:SF8">
    <property type="entry name" value="P-TYPE CU(+) TRANSPORTER"/>
    <property type="match status" value="1"/>
</dbReference>
<dbReference type="PANTHER" id="PTHR43520">
    <property type="entry name" value="ATP7, ISOFORM B"/>
    <property type="match status" value="1"/>
</dbReference>
<dbReference type="InterPro" id="IPR001802">
    <property type="entry name" value="MerP/CopZ"/>
</dbReference>
<dbReference type="GO" id="GO:0016020">
    <property type="term" value="C:membrane"/>
    <property type="evidence" value="ECO:0007669"/>
    <property type="project" value="TreeGrafter"/>
</dbReference>
<dbReference type="OrthoDB" id="9813965at2"/>
<feature type="domain" description="HMA" evidence="4">
    <location>
        <begin position="3"/>
        <end position="69"/>
    </location>
</feature>
<gene>
    <name evidence="5" type="ORF">Cha6605_6082</name>
</gene>
<organism evidence="5 6">
    <name type="scientific">Chamaesiphon minutus (strain ATCC 27169 / PCC 6605)</name>
    <dbReference type="NCBI Taxonomy" id="1173020"/>
    <lineage>
        <taxon>Bacteria</taxon>
        <taxon>Bacillati</taxon>
        <taxon>Cyanobacteriota</taxon>
        <taxon>Cyanophyceae</taxon>
        <taxon>Gomontiellales</taxon>
        <taxon>Chamaesiphonaceae</taxon>
        <taxon>Chamaesiphon</taxon>
    </lineage>
</organism>
<dbReference type="HOGENOM" id="CLU_134973_10_0_3"/>
<sequence length="90" mass="9568">MNNKVVFNVKGMSCGGCVNSIESTTRALVGVASSHVDFSTGKAMIEYDDTKTTSAAIQQAIKNIGYEATPTDRTMTDRQSNQPPTKGCCS</sequence>
<dbReference type="InterPro" id="IPR036163">
    <property type="entry name" value="HMA_dom_sf"/>
</dbReference>
<feature type="compositionally biased region" description="Polar residues" evidence="3">
    <location>
        <begin position="71"/>
        <end position="84"/>
    </location>
</feature>
<dbReference type="KEGG" id="cmp:Cha6605_6082"/>
<geneLocation type="plasmid" evidence="5 6">
    <name>pCHA6605.01</name>
</geneLocation>
<name>K9UQG1_CHAP6</name>
<proteinExistence type="predicted"/>
<evidence type="ECO:0000313" key="6">
    <source>
        <dbReference type="Proteomes" id="UP000010366"/>
    </source>
</evidence>
<reference evidence="5 6" key="1">
    <citation type="submission" date="2012-05" db="EMBL/GenBank/DDBJ databases">
        <title>Noncontiguous Finished plasmid 1 of genome of Chamaesiphon sp. PCC 6605.</title>
        <authorList>
            <consortium name="US DOE Joint Genome Institute"/>
            <person name="Gugger M."/>
            <person name="Coursin T."/>
            <person name="Rippka R."/>
            <person name="Tandeau De Marsac N."/>
            <person name="Huntemann M."/>
            <person name="Wei C.-L."/>
            <person name="Han J."/>
            <person name="Detter J.C."/>
            <person name="Han C."/>
            <person name="Tapia R."/>
            <person name="Chen A."/>
            <person name="Kyrpides N."/>
            <person name="Mavromatis K."/>
            <person name="Markowitz V."/>
            <person name="Szeto E."/>
            <person name="Ivanova N."/>
            <person name="Pagani I."/>
            <person name="Pati A."/>
            <person name="Goodwin L."/>
            <person name="Nordberg H.P."/>
            <person name="Cantor M.N."/>
            <person name="Hua S.X."/>
            <person name="Woyke T."/>
            <person name="Kerfeld C.A."/>
        </authorList>
    </citation>
    <scope>NUCLEOTIDE SEQUENCE [LARGE SCALE GENOMIC DNA]</scope>
    <source>
        <strain evidence="6">ATCC 27169 / PCC 6605</strain>
        <plasmid evidence="6">Plasmid pCHA6605.01</plasmid>
    </source>
</reference>
<dbReference type="InterPro" id="IPR006121">
    <property type="entry name" value="HMA_dom"/>
</dbReference>
<dbReference type="CDD" id="cd00371">
    <property type="entry name" value="HMA"/>
    <property type="match status" value="1"/>
</dbReference>
<dbReference type="SUPFAM" id="SSF55008">
    <property type="entry name" value="HMA, heavy metal-associated domain"/>
    <property type="match status" value="1"/>
</dbReference>
<protein>
    <submittedName>
        <fullName evidence="5">Copper chaperone</fullName>
    </submittedName>
</protein>
<dbReference type="GO" id="GO:0005507">
    <property type="term" value="F:copper ion binding"/>
    <property type="evidence" value="ECO:0007669"/>
    <property type="project" value="TreeGrafter"/>
</dbReference>
<dbReference type="PRINTS" id="PR00946">
    <property type="entry name" value="HGSCAVENGER"/>
</dbReference>
<feature type="region of interest" description="Disordered" evidence="3">
    <location>
        <begin position="67"/>
        <end position="90"/>
    </location>
</feature>
<evidence type="ECO:0000259" key="4">
    <source>
        <dbReference type="PROSITE" id="PS50846"/>
    </source>
</evidence>
<evidence type="ECO:0000256" key="2">
    <source>
        <dbReference type="ARBA" id="ARBA00022967"/>
    </source>
</evidence>
<dbReference type="GO" id="GO:0055070">
    <property type="term" value="P:copper ion homeostasis"/>
    <property type="evidence" value="ECO:0007669"/>
    <property type="project" value="TreeGrafter"/>
</dbReference>
<dbReference type="Pfam" id="PF00403">
    <property type="entry name" value="HMA"/>
    <property type="match status" value="1"/>
</dbReference>
<dbReference type="FunFam" id="3.30.70.100:FF:000001">
    <property type="entry name" value="ATPase copper transporting beta"/>
    <property type="match status" value="1"/>
</dbReference>
<evidence type="ECO:0000313" key="5">
    <source>
        <dbReference type="EMBL" id="AFY96918.1"/>
    </source>
</evidence>
<dbReference type="Proteomes" id="UP000010366">
    <property type="component" value="Plasmid pCHA6605.01"/>
</dbReference>
<dbReference type="EMBL" id="CP003601">
    <property type="protein sequence ID" value="AFY96918.1"/>
    <property type="molecule type" value="Genomic_DNA"/>
</dbReference>
<evidence type="ECO:0000256" key="1">
    <source>
        <dbReference type="ARBA" id="ARBA00022723"/>
    </source>
</evidence>
<dbReference type="Gene3D" id="3.30.70.100">
    <property type="match status" value="1"/>
</dbReference>
<dbReference type="eggNOG" id="COG2608">
    <property type="taxonomic scope" value="Bacteria"/>
</dbReference>
<keyword evidence="6" id="KW-1185">Reference proteome</keyword>
<accession>K9UQG1</accession>
<keyword evidence="5" id="KW-0614">Plasmid</keyword>
<keyword evidence="1" id="KW-0479">Metal-binding</keyword>
<dbReference type="PROSITE" id="PS50846">
    <property type="entry name" value="HMA_2"/>
    <property type="match status" value="1"/>
</dbReference>
<keyword evidence="2" id="KW-1278">Translocase</keyword>
<dbReference type="GO" id="GO:0043682">
    <property type="term" value="F:P-type divalent copper transporter activity"/>
    <property type="evidence" value="ECO:0007669"/>
    <property type="project" value="TreeGrafter"/>
</dbReference>
<dbReference type="AlphaFoldDB" id="K9UQG1"/>
<dbReference type="RefSeq" id="WP_015328805.1">
    <property type="nucleotide sequence ID" value="NC_020053.1"/>
</dbReference>